<evidence type="ECO:0000313" key="4">
    <source>
        <dbReference type="EMBL" id="CAB4619299.1"/>
    </source>
</evidence>
<dbReference type="PANTHER" id="PTHR10695:SF46">
    <property type="entry name" value="BIFUNCTIONAL COENZYME A SYNTHASE-RELATED"/>
    <property type="match status" value="1"/>
</dbReference>
<gene>
    <name evidence="3" type="ORF">UFOPK1380_00134</name>
    <name evidence="4" type="ORF">UFOPK1863_00925</name>
</gene>
<dbReference type="NCBIfam" id="TIGR00152">
    <property type="entry name" value="dephospho-CoA kinase"/>
    <property type="match status" value="1"/>
</dbReference>
<proteinExistence type="inferred from homology"/>
<dbReference type="Pfam" id="PF01121">
    <property type="entry name" value="CoaE"/>
    <property type="match status" value="1"/>
</dbReference>
<name>A0A6J6I610_9ZZZZ</name>
<dbReference type="PANTHER" id="PTHR10695">
    <property type="entry name" value="DEPHOSPHO-COA KINASE-RELATED"/>
    <property type="match status" value="1"/>
</dbReference>
<evidence type="ECO:0000256" key="1">
    <source>
        <dbReference type="ARBA" id="ARBA00022741"/>
    </source>
</evidence>
<dbReference type="NCBIfam" id="NF002879">
    <property type="entry name" value="PRK03333.1"/>
    <property type="match status" value="1"/>
</dbReference>
<dbReference type="InterPro" id="IPR001977">
    <property type="entry name" value="Depp_CoAkinase"/>
</dbReference>
<sequence>MLTVALTGGIGSGKSLAGELFAELGAIVVDSDQLARDVVERGTPGFDEVVATFGDDILTSGLIDRKKLGEIVFSDDSKRKQLESILHPLIRTALDNVKRAAPHDSVVINQIPLLVETGGKERFDLIIAISCDVEVRRERLIARGLASYEIDKRLAAQVQDVQREAIADFIITNNGDKDDLQKQVEKIWSHDLLPKAAQ</sequence>
<dbReference type="EMBL" id="CAEZSC010000003">
    <property type="protein sequence ID" value="CAB4529869.1"/>
    <property type="molecule type" value="Genomic_DNA"/>
</dbReference>
<organism evidence="4">
    <name type="scientific">freshwater metagenome</name>
    <dbReference type="NCBI Taxonomy" id="449393"/>
    <lineage>
        <taxon>unclassified sequences</taxon>
        <taxon>metagenomes</taxon>
        <taxon>ecological metagenomes</taxon>
    </lineage>
</organism>
<protein>
    <submittedName>
        <fullName evidence="4">Unannotated protein</fullName>
    </submittedName>
</protein>
<dbReference type="Gene3D" id="3.40.50.300">
    <property type="entry name" value="P-loop containing nucleotide triphosphate hydrolases"/>
    <property type="match status" value="1"/>
</dbReference>
<keyword evidence="2" id="KW-0067">ATP-binding</keyword>
<dbReference type="HAMAP" id="MF_00376">
    <property type="entry name" value="Dephospho_CoA_kinase"/>
    <property type="match status" value="1"/>
</dbReference>
<keyword evidence="1" id="KW-0547">Nucleotide-binding</keyword>
<dbReference type="GO" id="GO:0015937">
    <property type="term" value="P:coenzyme A biosynthetic process"/>
    <property type="evidence" value="ECO:0007669"/>
    <property type="project" value="InterPro"/>
</dbReference>
<evidence type="ECO:0000313" key="3">
    <source>
        <dbReference type="EMBL" id="CAB4529869.1"/>
    </source>
</evidence>
<dbReference type="GO" id="GO:0005524">
    <property type="term" value="F:ATP binding"/>
    <property type="evidence" value="ECO:0007669"/>
    <property type="project" value="UniProtKB-KW"/>
</dbReference>
<evidence type="ECO:0000256" key="2">
    <source>
        <dbReference type="ARBA" id="ARBA00022840"/>
    </source>
</evidence>
<dbReference type="GO" id="GO:0004140">
    <property type="term" value="F:dephospho-CoA kinase activity"/>
    <property type="evidence" value="ECO:0007669"/>
    <property type="project" value="InterPro"/>
</dbReference>
<dbReference type="PROSITE" id="PS51219">
    <property type="entry name" value="DPCK"/>
    <property type="match status" value="1"/>
</dbReference>
<dbReference type="EMBL" id="CAEZUY010000104">
    <property type="protein sequence ID" value="CAB4619299.1"/>
    <property type="molecule type" value="Genomic_DNA"/>
</dbReference>
<dbReference type="InterPro" id="IPR027417">
    <property type="entry name" value="P-loop_NTPase"/>
</dbReference>
<reference evidence="4" key="1">
    <citation type="submission" date="2020-05" db="EMBL/GenBank/DDBJ databases">
        <authorList>
            <person name="Chiriac C."/>
            <person name="Salcher M."/>
            <person name="Ghai R."/>
            <person name="Kavagutti S V."/>
        </authorList>
    </citation>
    <scope>NUCLEOTIDE SEQUENCE</scope>
</reference>
<dbReference type="SUPFAM" id="SSF52540">
    <property type="entry name" value="P-loop containing nucleoside triphosphate hydrolases"/>
    <property type="match status" value="1"/>
</dbReference>
<dbReference type="CDD" id="cd02022">
    <property type="entry name" value="DPCK"/>
    <property type="match status" value="1"/>
</dbReference>
<accession>A0A6J6I610</accession>
<dbReference type="AlphaFoldDB" id="A0A6J6I610"/>